<dbReference type="GeneID" id="69888824"/>
<dbReference type="Proteomes" id="UP000028488">
    <property type="component" value="Chromosome"/>
</dbReference>
<dbReference type="EMBL" id="CP008947">
    <property type="protein sequence ID" value="AII06530.1"/>
    <property type="molecule type" value="Genomic_DNA"/>
</dbReference>
<evidence type="ECO:0000259" key="1">
    <source>
        <dbReference type="Pfam" id="PF06283"/>
    </source>
</evidence>
<organism evidence="2 3">
    <name type="scientific">Rhodococcus opacus</name>
    <name type="common">Nocardia opaca</name>
    <dbReference type="NCBI Taxonomy" id="37919"/>
    <lineage>
        <taxon>Bacteria</taxon>
        <taxon>Bacillati</taxon>
        <taxon>Actinomycetota</taxon>
        <taxon>Actinomycetes</taxon>
        <taxon>Mycobacteriales</taxon>
        <taxon>Nocardiaceae</taxon>
        <taxon>Rhodococcus</taxon>
    </lineage>
</organism>
<dbReference type="Pfam" id="PF06283">
    <property type="entry name" value="ThuA"/>
    <property type="match status" value="1"/>
</dbReference>
<evidence type="ECO:0000313" key="3">
    <source>
        <dbReference type="Proteomes" id="UP000028488"/>
    </source>
</evidence>
<dbReference type="Gene3D" id="3.40.50.880">
    <property type="match status" value="1"/>
</dbReference>
<dbReference type="InterPro" id="IPR029010">
    <property type="entry name" value="ThuA-like"/>
</dbReference>
<sequence>MTKVLYLYGGWPGHHPYDIAAWARELFSELNYQVEESQDIFTLDRDLTGYDLIVLGWNNALTTEDLSDSQEKNLLDAVAAGTGVAAWHGAAAAFRASLKYHFLLGGDFVEHPAGEAFPQPYKVSITDREHEVTAGVEDFAVASEQYYMHVDPNNRVLAETEFSGEHLPWLEGLRSPVAWVRQWGAGRVFYHSIGHTPADLSEPNVRRLTKQGLRYAARVAN</sequence>
<dbReference type="PANTHER" id="PTHR40469:SF2">
    <property type="entry name" value="GALACTOSE-BINDING DOMAIN-LIKE SUPERFAMILY PROTEIN"/>
    <property type="match status" value="1"/>
</dbReference>
<reference evidence="2 3" key="1">
    <citation type="submission" date="2014-07" db="EMBL/GenBank/DDBJ databases">
        <title>Genome Sequence of Rhodococcus opacus Strain R7, a Biodegrader of Mono- and Polycyclic Aromatic Hydrocarbons.</title>
        <authorList>
            <person name="Di Gennaro P."/>
            <person name="Zampolli J."/>
            <person name="Presti I."/>
            <person name="Cappelletti M."/>
            <person name="D'Ursi P."/>
            <person name="Orro A."/>
            <person name="Mezzelani A."/>
            <person name="Milanesi L."/>
        </authorList>
    </citation>
    <scope>NUCLEOTIDE SEQUENCE [LARGE SCALE GENOMIC DNA]</scope>
    <source>
        <strain evidence="2 3">R7</strain>
    </source>
</reference>
<name>A0A076EK50_RHOOP</name>
<evidence type="ECO:0000313" key="2">
    <source>
        <dbReference type="EMBL" id="AII06530.1"/>
    </source>
</evidence>
<feature type="domain" description="ThuA-like" evidence="1">
    <location>
        <begin position="3"/>
        <end position="216"/>
    </location>
</feature>
<dbReference type="eggNOG" id="COG3828">
    <property type="taxonomic scope" value="Bacteria"/>
</dbReference>
<dbReference type="AlphaFoldDB" id="A0A076EK50"/>
<dbReference type="RefSeq" id="WP_005244749.1">
    <property type="nucleotide sequence ID" value="NZ_CP008947.1"/>
</dbReference>
<protein>
    <recommendedName>
        <fullName evidence="1">ThuA-like domain-containing protein</fullName>
    </recommendedName>
</protein>
<gene>
    <name evidence="2" type="ORF">EP51_18645</name>
</gene>
<dbReference type="SUPFAM" id="SSF52317">
    <property type="entry name" value="Class I glutamine amidotransferase-like"/>
    <property type="match status" value="1"/>
</dbReference>
<dbReference type="PANTHER" id="PTHR40469">
    <property type="entry name" value="SECRETED GLYCOSYL HYDROLASE"/>
    <property type="match status" value="1"/>
</dbReference>
<accession>A0A076EK50</accession>
<dbReference type="InterPro" id="IPR029062">
    <property type="entry name" value="Class_I_gatase-like"/>
</dbReference>
<proteinExistence type="predicted"/>